<evidence type="ECO:0000313" key="2">
    <source>
        <dbReference type="EMBL" id="KKK39984.1"/>
    </source>
</evidence>
<accession>A0A0M2SZJ5</accession>
<evidence type="ECO:0000259" key="1">
    <source>
        <dbReference type="Pfam" id="PF18476"/>
    </source>
</evidence>
<gene>
    <name evidence="2" type="ORF">WQ57_01555</name>
</gene>
<dbReference type="AlphaFoldDB" id="A0A0M2SZJ5"/>
<dbReference type="OrthoDB" id="569642at2"/>
<keyword evidence="3" id="KW-1185">Reference proteome</keyword>
<organism evidence="2 3">
    <name type="scientific">Mesobacillus campisalis</name>
    <dbReference type="NCBI Taxonomy" id="1408103"/>
    <lineage>
        <taxon>Bacteria</taxon>
        <taxon>Bacillati</taxon>
        <taxon>Bacillota</taxon>
        <taxon>Bacilli</taxon>
        <taxon>Bacillales</taxon>
        <taxon>Bacillaceae</taxon>
        <taxon>Mesobacillus</taxon>
    </lineage>
</organism>
<dbReference type="Pfam" id="PF18476">
    <property type="entry name" value="PIN_8"/>
    <property type="match status" value="1"/>
</dbReference>
<comment type="caution">
    <text evidence="2">The sequence shown here is derived from an EMBL/GenBank/DDBJ whole genome shotgun (WGS) entry which is preliminary data.</text>
</comment>
<reference evidence="2 3" key="1">
    <citation type="submission" date="2015-04" db="EMBL/GenBank/DDBJ databases">
        <title>Taxonomic description and genome sequence of Bacillus campisalis sp. nov., a novel member of the genus Bacillus isolated from solar saltern.</title>
        <authorList>
            <person name="Mathan Kumar R."/>
            <person name="Kaur G."/>
            <person name="Kumar A."/>
            <person name="Singh N.K."/>
            <person name="Kaur N."/>
            <person name="Kumar N."/>
            <person name="Mayilraj S."/>
        </authorList>
    </citation>
    <scope>NUCLEOTIDE SEQUENCE [LARGE SCALE GENOMIC DNA]</scope>
    <source>
        <strain evidence="2 3">SA2-6</strain>
    </source>
</reference>
<dbReference type="SUPFAM" id="SSF88723">
    <property type="entry name" value="PIN domain-like"/>
    <property type="match status" value="1"/>
</dbReference>
<evidence type="ECO:0000313" key="3">
    <source>
        <dbReference type="Proteomes" id="UP000034166"/>
    </source>
</evidence>
<dbReference type="InterPro" id="IPR041578">
    <property type="entry name" value="PIN_8"/>
</dbReference>
<dbReference type="Proteomes" id="UP000034166">
    <property type="component" value="Unassembled WGS sequence"/>
</dbReference>
<dbReference type="EMBL" id="LAYY01000001">
    <property type="protein sequence ID" value="KKK39984.1"/>
    <property type="molecule type" value="Genomic_DNA"/>
</dbReference>
<dbReference type="CDD" id="cd09854">
    <property type="entry name" value="PIN_VapC-like"/>
    <property type="match status" value="1"/>
</dbReference>
<name>A0A0M2SZJ5_9BACI</name>
<sequence>MAKIIIDTNVFLDFYRSNNESLKKLQELKDYASYLVFPEQVFNEFTRNRNAEFEKLSNEFLRYKSALKPFNSNYMKSLDEYMALMELNQHMKNQIGIIVKKIEEIKNEAKNDEIYNVSI</sequence>
<dbReference type="PATRIC" id="fig|1408103.3.peg.345"/>
<dbReference type="RefSeq" id="WP_046521925.1">
    <property type="nucleotide sequence ID" value="NZ_LAYY01000001.1"/>
</dbReference>
<protein>
    <recommendedName>
        <fullName evidence="1">PIN like domain-containing protein</fullName>
    </recommendedName>
</protein>
<proteinExistence type="predicted"/>
<dbReference type="InterPro" id="IPR029060">
    <property type="entry name" value="PIN-like_dom_sf"/>
</dbReference>
<feature type="domain" description="PIN like" evidence="1">
    <location>
        <begin position="4"/>
        <end position="110"/>
    </location>
</feature>